<evidence type="ECO:0000256" key="5">
    <source>
        <dbReference type="ARBA" id="ARBA00022737"/>
    </source>
</evidence>
<feature type="domain" description="IPO4/5-like TPR repeats" evidence="9">
    <location>
        <begin position="109"/>
        <end position="269"/>
    </location>
</feature>
<dbReference type="InterPro" id="IPR057672">
    <property type="entry name" value="TPR_IPO4/5"/>
</dbReference>
<evidence type="ECO:0000256" key="3">
    <source>
        <dbReference type="ARBA" id="ARBA00022448"/>
    </source>
</evidence>
<dbReference type="InterPro" id="IPR016024">
    <property type="entry name" value="ARM-type_fold"/>
</dbReference>
<comment type="subcellular location">
    <subcellularLocation>
        <location evidence="2">Cytoplasm</location>
    </subcellularLocation>
    <subcellularLocation>
        <location evidence="1">Nucleus</location>
    </subcellularLocation>
</comment>
<evidence type="ECO:0000313" key="11">
    <source>
        <dbReference type="Proteomes" id="UP001159428"/>
    </source>
</evidence>
<dbReference type="GO" id="GO:0005737">
    <property type="term" value="C:cytoplasm"/>
    <property type="evidence" value="ECO:0007669"/>
    <property type="project" value="UniProtKB-SubCell"/>
</dbReference>
<keyword evidence="5" id="KW-0677">Repeat</keyword>
<dbReference type="GO" id="GO:0006606">
    <property type="term" value="P:protein import into nucleus"/>
    <property type="evidence" value="ECO:0007669"/>
    <property type="project" value="InterPro"/>
</dbReference>
<evidence type="ECO:0008006" key="12">
    <source>
        <dbReference type="Google" id="ProtNLM"/>
    </source>
</evidence>
<dbReference type="Pfam" id="PF18829">
    <property type="entry name" value="Importin_rep_6"/>
    <property type="match status" value="1"/>
</dbReference>
<dbReference type="Pfam" id="PF25780">
    <property type="entry name" value="TPR_IPO5"/>
    <property type="match status" value="1"/>
</dbReference>
<dbReference type="Gene3D" id="1.25.10.10">
    <property type="entry name" value="Leucine-rich Repeat Variant"/>
    <property type="match status" value="1"/>
</dbReference>
<sequence length="1108" mass="124615">MRSNHRLGNMVAVMANDQQQFESLVTQLMSPDNNIRNQAETHYETINEPTKIKFLIQMIRTSAIAEVRQMSAVLLRRIFSSSVDFYDKLDQAFQQEMKNDLLKAINEEQAQAVRKKVCDAVAELSRSLLDEEGYNHWQELLKFLFECCNSQHSELKECALHIFVSFPGIFGTQQEHYMQVIKHMLWQCLQDQSSQQVRFMSARASVAFITDQVEEVKQRQFVDLVPGIVQAVRESVVASVDDSVLKCLIDLADTCPKLLRTNLESILDLMLEIVRNANLLESWRHLSLECVVTLAETAPAMLRKCQKHIPIIVPEMLAMMVDLEDDPEWSVSDELEDDDSESNSVAGESSLDRLACGLGGKTVLPHIIVTVPQMLQNADWRYRHAGLMAISAVGEGCYKQMEALLPDIVNTVLPFLGDTHPRVRYAACNAVGQLSTDFAPGFQKKFHTRVIPGLLVVLDDTANPRVQAHAAAALVNFSDDCPKNILASYLDDILAKLEAVLASKLRELLERGGKLVLEQVVTTIATVADTAEEKFLHYYDRFMPNLKYIMQNALSSDYRMLRGKTIECISLIGLAVGKEKFLPDANDVMQLLLKTQTEMEELEADDPQISYMISAWARMCKIFGTEFTQYLPLVMPSVMKAASIKPEVAVIDADDPKSGQYSEDEGWQFITLGDQQKFGIKTAGLEDKSTACQMLVCYARELKEGFAPYTEQVVKLMVPLLKFYFHDLVRTAAAESLPFLLECAKIKGDGYLRQMWAYMCPEVLKAMSAEPEPEVQILIMDALARCIETLGVGCMTADYFTELGTILHDIIDTHKNRQIERQQRRKEEDYDEEVEEDLQDEHETDVHILSKVSDIMHALFGTHKDGALPFFEQLLPDFHSLLSPEGSAQDKQWSLCIFDDVIEHAGSASFKYQEYFLRPMMNYVVDRNADVRQAACYGCGVMAQYGGEEYITACADVVPLLFQVINGPESRSRENVNATENAISAVAKICKYNRGNIALNEVVPALIAALPITEDKEEAPHVYGYLCDLIEENNPLVLGTSNSNLPRILQIFGELFINDVLSDDEAARKRVLVIIRQIQSAADMWTACAGQLSELQQEALKQALEAQS</sequence>
<evidence type="ECO:0000259" key="9">
    <source>
        <dbReference type="Pfam" id="PF25780"/>
    </source>
</evidence>
<accession>A0AAU9XJP2</accession>
<dbReference type="Pfam" id="PF13513">
    <property type="entry name" value="HEAT_EZ"/>
    <property type="match status" value="1"/>
</dbReference>
<dbReference type="InterPro" id="IPR011989">
    <property type="entry name" value="ARM-like"/>
</dbReference>
<feature type="domain" description="Importin subunit beta-1/Transportin-1-like TPR repeats" evidence="8">
    <location>
        <begin position="514"/>
        <end position="647"/>
    </location>
</feature>
<evidence type="ECO:0000256" key="4">
    <source>
        <dbReference type="ARBA" id="ARBA00022490"/>
    </source>
</evidence>
<comment type="caution">
    <text evidence="10">The sequence shown here is derived from an EMBL/GenBank/DDBJ whole genome shotgun (WGS) entry which is preliminary data.</text>
</comment>
<dbReference type="InterPro" id="IPR041389">
    <property type="entry name" value="Importin_rep_6"/>
</dbReference>
<gene>
    <name evidence="10" type="ORF">PMEA_00024470</name>
</gene>
<keyword evidence="3" id="KW-0813">Transport</keyword>
<evidence type="ECO:0000256" key="1">
    <source>
        <dbReference type="ARBA" id="ARBA00004123"/>
    </source>
</evidence>
<dbReference type="PANTHER" id="PTHR10527">
    <property type="entry name" value="IMPORTIN BETA"/>
    <property type="match status" value="1"/>
</dbReference>
<dbReference type="Pfam" id="PF25574">
    <property type="entry name" value="TPR_IMB1"/>
    <property type="match status" value="1"/>
</dbReference>
<evidence type="ECO:0000313" key="10">
    <source>
        <dbReference type="EMBL" id="CAH3149735.1"/>
    </source>
</evidence>
<evidence type="ECO:0000259" key="8">
    <source>
        <dbReference type="Pfam" id="PF25574"/>
    </source>
</evidence>
<dbReference type="Pfam" id="PF18808">
    <property type="entry name" value="Importin_rep_4"/>
    <property type="match status" value="1"/>
</dbReference>
<organism evidence="10 11">
    <name type="scientific">Pocillopora meandrina</name>
    <dbReference type="NCBI Taxonomy" id="46732"/>
    <lineage>
        <taxon>Eukaryota</taxon>
        <taxon>Metazoa</taxon>
        <taxon>Cnidaria</taxon>
        <taxon>Anthozoa</taxon>
        <taxon>Hexacorallia</taxon>
        <taxon>Scleractinia</taxon>
        <taxon>Astrocoeniina</taxon>
        <taxon>Pocilloporidae</taxon>
        <taxon>Pocillopora</taxon>
    </lineage>
</organism>
<dbReference type="InterPro" id="IPR040122">
    <property type="entry name" value="Importin_beta"/>
</dbReference>
<dbReference type="GO" id="GO:0005634">
    <property type="term" value="C:nucleus"/>
    <property type="evidence" value="ECO:0007669"/>
    <property type="project" value="UniProtKB-SubCell"/>
</dbReference>
<keyword evidence="7" id="KW-0539">Nucleus</keyword>
<dbReference type="EMBL" id="CALNXJ010000046">
    <property type="protein sequence ID" value="CAH3149735.1"/>
    <property type="molecule type" value="Genomic_DNA"/>
</dbReference>
<protein>
    <recommendedName>
        <fullName evidence="12">TOG domain-containing protein</fullName>
    </recommendedName>
</protein>
<keyword evidence="6" id="KW-0653">Protein transport</keyword>
<evidence type="ECO:0000256" key="2">
    <source>
        <dbReference type="ARBA" id="ARBA00004496"/>
    </source>
</evidence>
<dbReference type="InterPro" id="IPR058584">
    <property type="entry name" value="IMB1_TNPO1-like_TPR"/>
</dbReference>
<dbReference type="Proteomes" id="UP001159428">
    <property type="component" value="Unassembled WGS sequence"/>
</dbReference>
<evidence type="ECO:0000256" key="7">
    <source>
        <dbReference type="ARBA" id="ARBA00023242"/>
    </source>
</evidence>
<evidence type="ECO:0000256" key="6">
    <source>
        <dbReference type="ARBA" id="ARBA00022927"/>
    </source>
</evidence>
<reference evidence="10 11" key="1">
    <citation type="submission" date="2022-05" db="EMBL/GenBank/DDBJ databases">
        <authorList>
            <consortium name="Genoscope - CEA"/>
            <person name="William W."/>
        </authorList>
    </citation>
    <scope>NUCLEOTIDE SEQUENCE [LARGE SCALE GENOMIC DNA]</scope>
</reference>
<dbReference type="SUPFAM" id="SSF48371">
    <property type="entry name" value="ARM repeat"/>
    <property type="match status" value="1"/>
</dbReference>
<proteinExistence type="predicted"/>
<keyword evidence="11" id="KW-1185">Reference proteome</keyword>
<name>A0AAU9XJP2_9CNID</name>
<dbReference type="InterPro" id="IPR041653">
    <property type="entry name" value="Importin_rep_4"/>
</dbReference>
<keyword evidence="4" id="KW-0963">Cytoplasm</keyword>
<dbReference type="AlphaFoldDB" id="A0AAU9XJP2"/>